<dbReference type="GO" id="GO:0042797">
    <property type="term" value="P:tRNA transcription by RNA polymerase III"/>
    <property type="evidence" value="ECO:0007669"/>
    <property type="project" value="TreeGrafter"/>
</dbReference>
<keyword evidence="3" id="KW-1185">Reference proteome</keyword>
<name>A0A8J2SCS8_9STRA</name>
<dbReference type="InterPro" id="IPR006886">
    <property type="entry name" value="RNA_pol_III_Rpc5"/>
</dbReference>
<evidence type="ECO:0000256" key="1">
    <source>
        <dbReference type="SAM" id="MobiDB-lite"/>
    </source>
</evidence>
<evidence type="ECO:0000313" key="2">
    <source>
        <dbReference type="EMBL" id="CAH0367263.1"/>
    </source>
</evidence>
<dbReference type="AlphaFoldDB" id="A0A8J2SCS8"/>
<organism evidence="2 3">
    <name type="scientific">Pelagomonas calceolata</name>
    <dbReference type="NCBI Taxonomy" id="35677"/>
    <lineage>
        <taxon>Eukaryota</taxon>
        <taxon>Sar</taxon>
        <taxon>Stramenopiles</taxon>
        <taxon>Ochrophyta</taxon>
        <taxon>Pelagophyceae</taxon>
        <taxon>Pelagomonadales</taxon>
        <taxon>Pelagomonadaceae</taxon>
        <taxon>Pelagomonas</taxon>
    </lineage>
</organism>
<dbReference type="PANTHER" id="PTHR12069:SF0">
    <property type="entry name" value="DNA-DIRECTED RNA POLYMERASE III SUBUNIT RPC5"/>
    <property type="match status" value="1"/>
</dbReference>
<gene>
    <name evidence="2" type="ORF">PECAL_2P02770</name>
</gene>
<protein>
    <submittedName>
        <fullName evidence="2">Uncharacterized protein</fullName>
    </submittedName>
</protein>
<sequence length="212" mass="23694">MDEDDETKEEDPVVREIEVHLADWGDPTDDAPRPGLALLQYPIRARERGPEPFDAARIKVRHELLEVDVPATKSGRHVDERAPERMRFDKRTLAATTVAPETNYAVGALRDGILQIAPLATTYQMRPSFAYVDAADEADAPAPAPASARDAPKLQAASVKRVPSTRDQSHARGSYAQRRQEQEAEPWLKLEVRQKDEEPSRAKRKKLEPTGS</sequence>
<dbReference type="GO" id="GO:0005666">
    <property type="term" value="C:RNA polymerase III complex"/>
    <property type="evidence" value="ECO:0007669"/>
    <property type="project" value="TreeGrafter"/>
</dbReference>
<feature type="region of interest" description="Disordered" evidence="1">
    <location>
        <begin position="140"/>
        <end position="212"/>
    </location>
</feature>
<evidence type="ECO:0000313" key="3">
    <source>
        <dbReference type="Proteomes" id="UP000789595"/>
    </source>
</evidence>
<comment type="caution">
    <text evidence="2">The sequence shown here is derived from an EMBL/GenBank/DDBJ whole genome shotgun (WGS) entry which is preliminary data.</text>
</comment>
<dbReference type="PANTHER" id="PTHR12069">
    <property type="entry name" value="DNA-DIRECTED RNA POLYMERASES III 80 KDA POLYPEPTIDE RNA POLYMERASE III SUBUNIT 5"/>
    <property type="match status" value="1"/>
</dbReference>
<dbReference type="Pfam" id="PF04801">
    <property type="entry name" value="RPC5"/>
    <property type="match status" value="1"/>
</dbReference>
<dbReference type="EMBL" id="CAKKNE010000002">
    <property type="protein sequence ID" value="CAH0367263.1"/>
    <property type="molecule type" value="Genomic_DNA"/>
</dbReference>
<dbReference type="OrthoDB" id="340681at2759"/>
<feature type="compositionally biased region" description="Basic and acidic residues" evidence="1">
    <location>
        <begin position="178"/>
        <end position="201"/>
    </location>
</feature>
<accession>A0A8J2SCS8</accession>
<proteinExistence type="predicted"/>
<dbReference type="Proteomes" id="UP000789595">
    <property type="component" value="Unassembled WGS sequence"/>
</dbReference>
<reference evidence="2" key="1">
    <citation type="submission" date="2021-11" db="EMBL/GenBank/DDBJ databases">
        <authorList>
            <consortium name="Genoscope - CEA"/>
            <person name="William W."/>
        </authorList>
    </citation>
    <scope>NUCLEOTIDE SEQUENCE</scope>
</reference>